<evidence type="ECO:0000313" key="2">
    <source>
        <dbReference type="Proteomes" id="UP000008370"/>
    </source>
</evidence>
<dbReference type="PANTHER" id="PTHR33099">
    <property type="entry name" value="FE2OG DIOXYGENASE DOMAIN-CONTAINING PROTEIN"/>
    <property type="match status" value="1"/>
</dbReference>
<dbReference type="PANTHER" id="PTHR33099:SF7">
    <property type="entry name" value="MYND-TYPE DOMAIN-CONTAINING PROTEIN"/>
    <property type="match status" value="1"/>
</dbReference>
<keyword evidence="2" id="KW-1185">Reference proteome</keyword>
<reference evidence="1 2" key="1">
    <citation type="journal article" date="2012" name="BMC Genomics">
        <title>Comparative genomics of the white-rot fungi, Phanerochaete carnosa and P. chrysosporium, to elucidate the genetic basis of the distinct wood types they colonize.</title>
        <authorList>
            <person name="Suzuki H."/>
            <person name="MacDonald J."/>
            <person name="Syed K."/>
            <person name="Salamov A."/>
            <person name="Hori C."/>
            <person name="Aerts A."/>
            <person name="Henrissat B."/>
            <person name="Wiebenga A."/>
            <person name="vanKuyk P.A."/>
            <person name="Barry K."/>
            <person name="Lindquist E."/>
            <person name="LaButti K."/>
            <person name="Lapidus A."/>
            <person name="Lucas S."/>
            <person name="Coutinho P."/>
            <person name="Gong Y."/>
            <person name="Samejima M."/>
            <person name="Mahadevan R."/>
            <person name="Abou-Zaid M."/>
            <person name="de Vries R.P."/>
            <person name="Igarashi K."/>
            <person name="Yadav J.S."/>
            <person name="Grigoriev I.V."/>
            <person name="Master E.R."/>
        </authorList>
    </citation>
    <scope>NUCLEOTIDE SEQUENCE [LARGE SCALE GENOMIC DNA]</scope>
    <source>
        <strain evidence="1 2">HHB-10118-sp</strain>
    </source>
</reference>
<gene>
    <name evidence="1" type="ORF">PHACADRAFT_206249</name>
</gene>
<name>K5WKU7_PHACS</name>
<dbReference type="OrthoDB" id="124582at2759"/>
<dbReference type="KEGG" id="pco:PHACADRAFT_206249"/>
<dbReference type="HOGENOM" id="CLU_586738_0_0_1"/>
<accession>K5WKU7</accession>
<evidence type="ECO:0000313" key="1">
    <source>
        <dbReference type="EMBL" id="EKM60040.1"/>
    </source>
</evidence>
<organism evidence="1 2">
    <name type="scientific">Phanerochaete carnosa (strain HHB-10118-sp)</name>
    <name type="common">White-rot fungus</name>
    <name type="synonym">Peniophora carnosa</name>
    <dbReference type="NCBI Taxonomy" id="650164"/>
    <lineage>
        <taxon>Eukaryota</taxon>
        <taxon>Fungi</taxon>
        <taxon>Dikarya</taxon>
        <taxon>Basidiomycota</taxon>
        <taxon>Agaricomycotina</taxon>
        <taxon>Agaricomycetes</taxon>
        <taxon>Polyporales</taxon>
        <taxon>Phanerochaetaceae</taxon>
        <taxon>Phanerochaete</taxon>
    </lineage>
</organism>
<dbReference type="RefSeq" id="XP_007392588.1">
    <property type="nucleotide sequence ID" value="XM_007392526.1"/>
</dbReference>
<dbReference type="AlphaFoldDB" id="K5WKU7"/>
<dbReference type="Proteomes" id="UP000008370">
    <property type="component" value="Unassembled WGS sequence"/>
</dbReference>
<proteinExistence type="predicted"/>
<dbReference type="InParanoid" id="K5WKU7"/>
<dbReference type="GeneID" id="18912448"/>
<dbReference type="EMBL" id="JH930469">
    <property type="protein sequence ID" value="EKM60040.1"/>
    <property type="molecule type" value="Genomic_DNA"/>
</dbReference>
<protein>
    <submittedName>
        <fullName evidence="1">Uncharacterized protein</fullName>
    </submittedName>
</protein>
<sequence length="466" mass="52329">MSRYKSTVIESQKKTQIEPRSIRDQFEHLLCDKKDAFDYNRFSRTSFSFRKEYPGAPNPVLRHPALGTIGLPLNDREVEALKSRSTRSSDKHERHAYELDLKQMSLASPMWKGFLAEVLKDVSSGLCFRLPYNASAPKIKLHKILLHPKGSRTAAHNEFKSSESAFARVLVIVPCEYDGGAVHVSHDGLVAAYDNARTNHFQTTVVAWYTGATVETKPISSGGRLALLYDVVNTAQCPAPSLPPPSPMTKRFDAILRAWNDDTGEKSPQKLLFVLSRTRANAKLSRNSLADTDAQKLAFFEILASKHGFNLGLAHAKCYVETYHALDDYGQKIEQYSDDSDYDEHDQDRELHIARLVDLDGKLITKGLDYDEYSDEGVPSLLSKAVIDDGHLEKENAWAGRGESYPTYLLCRLNIAVTAMYERLRELAFMGRGLGTRAVKFIDGTVISFVTIIKNVWVVSSRPDHE</sequence>